<dbReference type="Pfam" id="PF08373">
    <property type="entry name" value="RAP"/>
    <property type="match status" value="1"/>
</dbReference>
<comment type="caution">
    <text evidence="2">The sequence shown here is derived from an EMBL/GenBank/DDBJ whole genome shotgun (WGS) entry which is preliminary data.</text>
</comment>
<dbReference type="EMBL" id="BRYB01002239">
    <property type="protein sequence ID" value="GMI41770.1"/>
    <property type="molecule type" value="Genomic_DNA"/>
</dbReference>
<keyword evidence="3" id="KW-1185">Reference proteome</keyword>
<proteinExistence type="predicted"/>
<feature type="non-terminal residue" evidence="2">
    <location>
        <position position="1"/>
    </location>
</feature>
<dbReference type="InterPro" id="IPR050870">
    <property type="entry name" value="FAST_kinase"/>
</dbReference>
<dbReference type="InterPro" id="IPR058917">
    <property type="entry name" value="RESC6_dom"/>
</dbReference>
<dbReference type="SMART" id="SM00952">
    <property type="entry name" value="RAP"/>
    <property type="match status" value="1"/>
</dbReference>
<dbReference type="PANTHER" id="PTHR21228:SF40">
    <property type="entry name" value="LD45607P"/>
    <property type="match status" value="1"/>
</dbReference>
<accession>A0ABQ6N6E5</accession>
<organism evidence="2 3">
    <name type="scientific">Tetraparma gracilis</name>
    <dbReference type="NCBI Taxonomy" id="2962635"/>
    <lineage>
        <taxon>Eukaryota</taxon>
        <taxon>Sar</taxon>
        <taxon>Stramenopiles</taxon>
        <taxon>Ochrophyta</taxon>
        <taxon>Bolidophyceae</taxon>
        <taxon>Parmales</taxon>
        <taxon>Triparmaceae</taxon>
        <taxon>Tetraparma</taxon>
    </lineage>
</organism>
<reference evidence="2 3" key="1">
    <citation type="journal article" date="2023" name="Commun. Biol.">
        <title>Genome analysis of Parmales, the sister group of diatoms, reveals the evolutionary specialization of diatoms from phago-mixotrophs to photoautotrophs.</title>
        <authorList>
            <person name="Ban H."/>
            <person name="Sato S."/>
            <person name="Yoshikawa S."/>
            <person name="Yamada K."/>
            <person name="Nakamura Y."/>
            <person name="Ichinomiya M."/>
            <person name="Sato N."/>
            <person name="Blanc-Mathieu R."/>
            <person name="Endo H."/>
            <person name="Kuwata A."/>
            <person name="Ogata H."/>
        </authorList>
    </citation>
    <scope>NUCLEOTIDE SEQUENCE [LARGE SCALE GENOMIC DNA]</scope>
</reference>
<dbReference type="SUPFAM" id="SSF52980">
    <property type="entry name" value="Restriction endonuclease-like"/>
    <property type="match status" value="1"/>
</dbReference>
<gene>
    <name evidence="2" type="ORF">TeGR_g11139</name>
</gene>
<evidence type="ECO:0000313" key="3">
    <source>
        <dbReference type="Proteomes" id="UP001165060"/>
    </source>
</evidence>
<dbReference type="Gene3D" id="3.40.960.10">
    <property type="entry name" value="VSR Endonuclease"/>
    <property type="match status" value="1"/>
</dbReference>
<dbReference type="Pfam" id="PF26188">
    <property type="entry name" value="RESC6"/>
    <property type="match status" value="1"/>
</dbReference>
<protein>
    <recommendedName>
        <fullName evidence="1">RAP domain-containing protein</fullName>
    </recommendedName>
</protein>
<dbReference type="InterPro" id="IPR013584">
    <property type="entry name" value="RAP"/>
</dbReference>
<evidence type="ECO:0000259" key="1">
    <source>
        <dbReference type="SMART" id="SM00952"/>
    </source>
</evidence>
<sequence length="489" mass="52932">AIRLNKSLAAAQGDYRALLSIFSSDHPRFDAVCFSTLMSRLGRLRKSDAAAAKRDERFGALLAVLPAVVERSDAQAVSNVTHALAKLGLRREGGAVLAAVEARADWLVNESDPQHVANTAWAFAKLNKDAPAVFSAIDARADWLVNAGETQHISNTAWAFATLRRDAPKLFSAIDARADWLAKEGKPQEVANTAWAFATLGRDAPNLFAAIDSRADWLASESTPQAISNTVWAFATLDRDAPALFSAVDERAEWLVKESAPQSISNTALAFTELGIDAPNFWACLERRGEAFAVQANRQEVCNTAWALAVGGRAGTNSGLLRVLWAEAVAAAGDGALTDDALKQLVQVGLHAAGDGVKLQSPPALKQEMLRAASSQSNVSSSYEARVARHLTDLGVKYEREFPAFGAKFSGLLAVDFYVQSSNRTKTAIECDGPSHYLRGHWGEGTGRENGRTVAKRRLLERTGWKVINVRMQRKKGGEKEWLARALNL</sequence>
<evidence type="ECO:0000313" key="2">
    <source>
        <dbReference type="EMBL" id="GMI41770.1"/>
    </source>
</evidence>
<dbReference type="PANTHER" id="PTHR21228">
    <property type="entry name" value="FAST LEU-RICH DOMAIN-CONTAINING"/>
    <property type="match status" value="1"/>
</dbReference>
<dbReference type="Proteomes" id="UP001165060">
    <property type="component" value="Unassembled WGS sequence"/>
</dbReference>
<dbReference type="InterPro" id="IPR011335">
    <property type="entry name" value="Restrct_endonuc-II-like"/>
</dbReference>
<feature type="domain" description="RAP" evidence="1">
    <location>
        <begin position="429"/>
        <end position="489"/>
    </location>
</feature>
<name>A0ABQ6N6E5_9STRA</name>